<name>A0ABW5M9T2_9BACT</name>
<keyword evidence="3" id="KW-1185">Reference proteome</keyword>
<dbReference type="Gene3D" id="3.40.50.300">
    <property type="entry name" value="P-loop containing nucleotide triphosphate hydrolases"/>
    <property type="match status" value="2"/>
</dbReference>
<dbReference type="Pfam" id="PF07728">
    <property type="entry name" value="AAA_5"/>
    <property type="match status" value="1"/>
</dbReference>
<dbReference type="InterPro" id="IPR027417">
    <property type="entry name" value="P-loop_NTPase"/>
</dbReference>
<protein>
    <submittedName>
        <fullName evidence="2">AAA family ATPase</fullName>
    </submittedName>
</protein>
<reference evidence="3" key="1">
    <citation type="journal article" date="2019" name="Int. J. Syst. Evol. Microbiol.">
        <title>The Global Catalogue of Microorganisms (GCM) 10K type strain sequencing project: providing services to taxonomists for standard genome sequencing and annotation.</title>
        <authorList>
            <consortium name="The Broad Institute Genomics Platform"/>
            <consortium name="The Broad Institute Genome Sequencing Center for Infectious Disease"/>
            <person name="Wu L."/>
            <person name="Ma J."/>
        </authorList>
    </citation>
    <scope>NUCLEOTIDE SEQUENCE [LARGE SCALE GENOMIC DNA]</scope>
    <source>
        <strain evidence="3">KCTC 42805</strain>
    </source>
</reference>
<dbReference type="InterPro" id="IPR011704">
    <property type="entry name" value="ATPase_dyneun-rel_AAA"/>
</dbReference>
<evidence type="ECO:0000259" key="1">
    <source>
        <dbReference type="SMART" id="SM00382"/>
    </source>
</evidence>
<dbReference type="EMBL" id="JBHULN010000021">
    <property type="protein sequence ID" value="MFD2573777.1"/>
    <property type="molecule type" value="Genomic_DNA"/>
</dbReference>
<dbReference type="SUPFAM" id="SSF52540">
    <property type="entry name" value="P-loop containing nucleoside triphosphate hydrolases"/>
    <property type="match status" value="1"/>
</dbReference>
<dbReference type="InterPro" id="IPR003593">
    <property type="entry name" value="AAA+_ATPase"/>
</dbReference>
<gene>
    <name evidence="2" type="ORF">ACFSUS_24280</name>
</gene>
<dbReference type="InterPro" id="IPR052934">
    <property type="entry name" value="Methyl-DNA_Rec/Restrict_Enz"/>
</dbReference>
<feature type="domain" description="AAA+ ATPase" evidence="1">
    <location>
        <begin position="456"/>
        <end position="752"/>
    </location>
</feature>
<accession>A0ABW5M9T2</accession>
<dbReference type="SMART" id="SM00382">
    <property type="entry name" value="AAA"/>
    <property type="match status" value="1"/>
</dbReference>
<dbReference type="RefSeq" id="WP_381526775.1">
    <property type="nucleotide sequence ID" value="NZ_JBHULN010000021.1"/>
</dbReference>
<dbReference type="Proteomes" id="UP001597469">
    <property type="component" value="Unassembled WGS sequence"/>
</dbReference>
<comment type="caution">
    <text evidence="2">The sequence shown here is derived from an EMBL/GenBank/DDBJ whole genome shotgun (WGS) entry which is preliminary data.</text>
</comment>
<evidence type="ECO:0000313" key="3">
    <source>
        <dbReference type="Proteomes" id="UP001597469"/>
    </source>
</evidence>
<proteinExistence type="predicted"/>
<evidence type="ECO:0000313" key="2">
    <source>
        <dbReference type="EMBL" id="MFD2573777.1"/>
    </source>
</evidence>
<sequence length="844" mass="96087">MFENITRDHIIKALEKKGPMYLPAGEYFVYERKKYYQPYNVVKLAYQYANPDAQVPDIDSNQALKLLKRLGFYTRKATTQATELEQQTDTSSFTWVPFYQEMCPKLLQYTPSELIGFIKQVLSVQNQVGLKDKDAEGNVFDLADMDPYTFLSFLNKTGDAKRLASLGLLKDIMNLTAPAPTDVRGLPSSQAQSVWMFGYSFIRKPEDISQLRTLYKQVEDGGLSDSQFQRVLQIYKVGPAKLTESMFCQKPTSYLPINSQTKPWLKKRGLPFRYETLVDYWKLLKAVREHDSRHFYEISWEAYLENNTLKELQKDQSKYYCVGVTFRPEHGGDQLPRFIEEGIWQNGYKDTQDRYKEIVKKIPVGSKLAAKSTFTQGPNRSISVLKIRAIGEVVANPGDGLFLDVIWDEDFEPFSINGKGSYQATVKEVTSLEDIQLIFFHQPDQPTETMPEPSSHPKNIILYGPPGTGKTYETIDLAVEIVDGPNNNNHPTNKQRFDQLRKESQIEFITFHQNYTYEDFITGLKPATDGGELKFEQRYGVFYRMAKLARDNYNATRVSKGNSTLKPFYEVIEDVLGPLIFSDTPVPVSMPSGKSYLLTEVTNNSIKFSKSNGNQDHSLSTATLEGLYEGTIAFPTGGMRTYYKPLVELLRTKGKVEGPTTTPLKNYVLVIDEINRANMSRVFGELITLLEDDKRLGGDNELTVTLPSGELFSVPPNMYLIGTMNTADKSLALLDIALRRRFEFIVKNPNYTVLNDPAKSLLEQLNRSIIKHKKSADFQIGHAYFINKSAEQINSVLDNRVIPLLLEYFNGRTDMVEKVLAEAQIPFHKDDLTLQFEARYGAAV</sequence>
<organism evidence="2 3">
    <name type="scientific">Spirosoma soli</name>
    <dbReference type="NCBI Taxonomy" id="1770529"/>
    <lineage>
        <taxon>Bacteria</taxon>
        <taxon>Pseudomonadati</taxon>
        <taxon>Bacteroidota</taxon>
        <taxon>Cytophagia</taxon>
        <taxon>Cytophagales</taxon>
        <taxon>Cytophagaceae</taxon>
        <taxon>Spirosoma</taxon>
    </lineage>
</organism>
<dbReference type="PANTHER" id="PTHR37291">
    <property type="entry name" value="5-METHYLCYTOSINE-SPECIFIC RESTRICTION ENZYME B"/>
    <property type="match status" value="1"/>
</dbReference>
<dbReference type="PANTHER" id="PTHR37291:SF1">
    <property type="entry name" value="TYPE IV METHYL-DIRECTED RESTRICTION ENZYME ECOKMCRB SUBUNIT"/>
    <property type="match status" value="1"/>
</dbReference>